<dbReference type="Pfam" id="PF08656">
    <property type="entry name" value="DASH_Dad3"/>
    <property type="match status" value="1"/>
</dbReference>
<comment type="subcellular location">
    <subcellularLocation>
        <location evidence="3">Chromosome</location>
        <location evidence="3">Centromere</location>
        <location evidence="3">Kinetochore</location>
    </subcellularLocation>
    <subcellularLocation>
        <location evidence="2">Cytoplasm</location>
        <location evidence="2">Cytoskeleton</location>
        <location evidence="2">Spindle</location>
    </subcellularLocation>
    <subcellularLocation>
        <location evidence="1">Nucleus</location>
    </subcellularLocation>
</comment>
<proteinExistence type="inferred from homology"/>
<dbReference type="InterPro" id="IPR013965">
    <property type="entry name" value="DASH_Dad3"/>
</dbReference>
<evidence type="ECO:0000256" key="14">
    <source>
        <dbReference type="ARBA" id="ARBA00023306"/>
    </source>
</evidence>
<organism evidence="19">
    <name type="scientific">Candidozyma auris</name>
    <name type="common">Yeast</name>
    <name type="synonym">Candida auris</name>
    <dbReference type="NCBI Taxonomy" id="498019"/>
    <lineage>
        <taxon>Eukaryota</taxon>
        <taxon>Fungi</taxon>
        <taxon>Dikarya</taxon>
        <taxon>Ascomycota</taxon>
        <taxon>Saccharomycotina</taxon>
        <taxon>Pichiomycetes</taxon>
        <taxon>Metschnikowiaceae</taxon>
        <taxon>Candidozyma</taxon>
    </lineage>
</organism>
<dbReference type="GO" id="GO:0008608">
    <property type="term" value="P:attachment of spindle microtubules to kinetochore"/>
    <property type="evidence" value="ECO:0007669"/>
    <property type="project" value="InterPro"/>
</dbReference>
<keyword evidence="6" id="KW-0963">Cytoplasm</keyword>
<feature type="compositionally biased region" description="Basic and acidic residues" evidence="18">
    <location>
        <begin position="97"/>
        <end position="112"/>
    </location>
</feature>
<evidence type="ECO:0000313" key="19">
    <source>
        <dbReference type="EMBL" id="QWW23564.1"/>
    </source>
</evidence>
<dbReference type="PANTHER" id="PTHR28017:SF1">
    <property type="entry name" value="DASH COMPLEX SUBUNIT DAD3"/>
    <property type="match status" value="1"/>
</dbReference>
<dbReference type="EMBL" id="CP076750">
    <property type="protein sequence ID" value="QWW23564.1"/>
    <property type="molecule type" value="Genomic_DNA"/>
</dbReference>
<keyword evidence="8" id="KW-0493">Microtubule</keyword>
<keyword evidence="14" id="KW-0131">Cell cycle</keyword>
<evidence type="ECO:0000256" key="1">
    <source>
        <dbReference type="ARBA" id="ARBA00004123"/>
    </source>
</evidence>
<keyword evidence="13" id="KW-0539">Nucleus</keyword>
<evidence type="ECO:0000256" key="17">
    <source>
        <dbReference type="ARBA" id="ARBA00044305"/>
    </source>
</evidence>
<evidence type="ECO:0000256" key="4">
    <source>
        <dbReference type="ARBA" id="ARBA00006277"/>
    </source>
</evidence>
<protein>
    <recommendedName>
        <fullName evidence="16">DASH complex subunit DAD3</fullName>
    </recommendedName>
    <alternativeName>
        <fullName evidence="17">Outer kinetochore protein DAD3</fullName>
    </alternativeName>
</protein>
<evidence type="ECO:0000256" key="12">
    <source>
        <dbReference type="ARBA" id="ARBA00023212"/>
    </source>
</evidence>
<evidence type="ECO:0000256" key="11">
    <source>
        <dbReference type="ARBA" id="ARBA00022838"/>
    </source>
</evidence>
<reference evidence="19" key="1">
    <citation type="submission" date="2021-06" db="EMBL/GenBank/DDBJ databases">
        <title>Candida auris outbreak in lebanese hospital.</title>
        <authorList>
            <person name="Finianos M."/>
        </authorList>
    </citation>
    <scope>NUCLEOTIDE SEQUENCE</scope>
    <source>
        <strain evidence="19">CA7LBN</strain>
    </source>
</reference>
<accession>A0A8F3AGA0</accession>
<keyword evidence="10" id="KW-0159">Chromosome partition</keyword>
<keyword evidence="7" id="KW-0132">Cell division</keyword>
<keyword evidence="9" id="KW-0498">Mitosis</keyword>
<dbReference type="GO" id="GO:0042729">
    <property type="term" value="C:DASH complex"/>
    <property type="evidence" value="ECO:0007669"/>
    <property type="project" value="InterPro"/>
</dbReference>
<evidence type="ECO:0000256" key="5">
    <source>
        <dbReference type="ARBA" id="ARBA00022454"/>
    </source>
</evidence>
<keyword evidence="11" id="KW-0995">Kinetochore</keyword>
<dbReference type="GO" id="GO:0072686">
    <property type="term" value="C:mitotic spindle"/>
    <property type="evidence" value="ECO:0007669"/>
    <property type="project" value="InterPro"/>
</dbReference>
<evidence type="ECO:0000256" key="18">
    <source>
        <dbReference type="SAM" id="MobiDB-lite"/>
    </source>
</evidence>
<evidence type="ECO:0000256" key="9">
    <source>
        <dbReference type="ARBA" id="ARBA00022776"/>
    </source>
</evidence>
<evidence type="ECO:0000256" key="13">
    <source>
        <dbReference type="ARBA" id="ARBA00023242"/>
    </source>
</evidence>
<dbReference type="AlphaFoldDB" id="A0A8F3AGA0"/>
<comment type="similarity">
    <text evidence="4">Belongs to the DASH complex DAD3 family.</text>
</comment>
<feature type="region of interest" description="Disordered" evidence="18">
    <location>
        <begin position="95"/>
        <end position="121"/>
    </location>
</feature>
<evidence type="ECO:0000256" key="15">
    <source>
        <dbReference type="ARBA" id="ARBA00023328"/>
    </source>
</evidence>
<evidence type="ECO:0000256" key="6">
    <source>
        <dbReference type="ARBA" id="ARBA00022490"/>
    </source>
</evidence>
<dbReference type="GO" id="GO:0005874">
    <property type="term" value="C:microtubule"/>
    <property type="evidence" value="ECO:0007669"/>
    <property type="project" value="UniProtKB-KW"/>
</dbReference>
<dbReference type="Proteomes" id="UP000825438">
    <property type="component" value="Chromosome II"/>
</dbReference>
<evidence type="ECO:0000256" key="8">
    <source>
        <dbReference type="ARBA" id="ARBA00022701"/>
    </source>
</evidence>
<dbReference type="GO" id="GO:0051010">
    <property type="term" value="F:microtubule plus-end binding"/>
    <property type="evidence" value="ECO:0007669"/>
    <property type="project" value="TreeGrafter"/>
</dbReference>
<gene>
    <name evidence="19" type="ORF">CA7LBN_002365</name>
</gene>
<sequence length="121" mass="13415">MKESLSLDYSTFSDLSSIEKELLGEYQSLALKLHALAGEIATLNKQKAVSEAATAAVPADALLGNMRNLERKIGLVYTLFKTAVYSMQLQNQELEEMAERGEREQQPEELHSEQATNEGPN</sequence>
<dbReference type="GO" id="GO:0051301">
    <property type="term" value="P:cell division"/>
    <property type="evidence" value="ECO:0007669"/>
    <property type="project" value="UniProtKB-KW"/>
</dbReference>
<name>A0A8F3AGA0_CANAR</name>
<evidence type="ECO:0000256" key="3">
    <source>
        <dbReference type="ARBA" id="ARBA00004629"/>
    </source>
</evidence>
<evidence type="ECO:0000256" key="16">
    <source>
        <dbReference type="ARBA" id="ARBA00044179"/>
    </source>
</evidence>
<keyword evidence="15" id="KW-0137">Centromere</keyword>
<keyword evidence="12" id="KW-0206">Cytoskeleton</keyword>
<evidence type="ECO:0000256" key="2">
    <source>
        <dbReference type="ARBA" id="ARBA00004186"/>
    </source>
</evidence>
<keyword evidence="5" id="KW-0158">Chromosome</keyword>
<evidence type="ECO:0000256" key="10">
    <source>
        <dbReference type="ARBA" id="ARBA00022829"/>
    </source>
</evidence>
<evidence type="ECO:0000256" key="7">
    <source>
        <dbReference type="ARBA" id="ARBA00022618"/>
    </source>
</evidence>
<dbReference type="PANTHER" id="PTHR28017">
    <property type="entry name" value="DASH COMPLEX SUBUNIT DAD3"/>
    <property type="match status" value="1"/>
</dbReference>